<feature type="region of interest" description="Disordered" evidence="1">
    <location>
        <begin position="56"/>
        <end position="128"/>
    </location>
</feature>
<comment type="caution">
    <text evidence="4">The sequence shown here is derived from an EMBL/GenBank/DDBJ whole genome shotgun (WGS) entry which is preliminary data.</text>
</comment>
<dbReference type="Proteomes" id="UP000198406">
    <property type="component" value="Unassembled WGS sequence"/>
</dbReference>
<dbReference type="InterPro" id="IPR029058">
    <property type="entry name" value="AB_hydrolase_fold"/>
</dbReference>
<dbReference type="Pfam" id="PF12146">
    <property type="entry name" value="Hydrolase_4"/>
    <property type="match status" value="1"/>
</dbReference>
<accession>A0A1Z5KG42</accession>
<dbReference type="EMBL" id="BDSP01000219">
    <property type="protein sequence ID" value="GAX25041.1"/>
    <property type="molecule type" value="Genomic_DNA"/>
</dbReference>
<gene>
    <name evidence="4" type="ORF">FisN_10Lh236</name>
</gene>
<dbReference type="Gene3D" id="3.40.50.1820">
    <property type="entry name" value="alpha/beta hydrolase"/>
    <property type="match status" value="1"/>
</dbReference>
<keyword evidence="5" id="KW-1185">Reference proteome</keyword>
<evidence type="ECO:0000256" key="1">
    <source>
        <dbReference type="SAM" id="MobiDB-lite"/>
    </source>
</evidence>
<dbReference type="PANTHER" id="PTHR12277:SF81">
    <property type="entry name" value="PROTEIN ABHD13"/>
    <property type="match status" value="1"/>
</dbReference>
<feature type="domain" description="Serine aminopeptidase S33" evidence="3">
    <location>
        <begin position="184"/>
        <end position="296"/>
    </location>
</feature>
<feature type="compositionally biased region" description="Acidic residues" evidence="1">
    <location>
        <begin position="58"/>
        <end position="74"/>
    </location>
</feature>
<dbReference type="SUPFAM" id="SSF53474">
    <property type="entry name" value="alpha/beta-Hydrolases"/>
    <property type="match status" value="1"/>
</dbReference>
<keyword evidence="2" id="KW-0732">Signal</keyword>
<dbReference type="InterPro" id="IPR022742">
    <property type="entry name" value="Hydrolase_4"/>
</dbReference>
<dbReference type="OrthoDB" id="446723at2759"/>
<protein>
    <recommendedName>
        <fullName evidence="3">Serine aminopeptidase S33 domain-containing protein</fullName>
    </recommendedName>
</protein>
<evidence type="ECO:0000313" key="5">
    <source>
        <dbReference type="Proteomes" id="UP000198406"/>
    </source>
</evidence>
<evidence type="ECO:0000256" key="2">
    <source>
        <dbReference type="SAM" id="SignalP"/>
    </source>
</evidence>
<evidence type="ECO:0000259" key="3">
    <source>
        <dbReference type="Pfam" id="PF12146"/>
    </source>
</evidence>
<feature type="signal peptide" evidence="2">
    <location>
        <begin position="1"/>
        <end position="19"/>
    </location>
</feature>
<name>A0A1Z5KG42_FISSO</name>
<evidence type="ECO:0000313" key="4">
    <source>
        <dbReference type="EMBL" id="GAX25041.1"/>
    </source>
</evidence>
<proteinExistence type="predicted"/>
<dbReference type="AlphaFoldDB" id="A0A1Z5KG42"/>
<organism evidence="4 5">
    <name type="scientific">Fistulifera solaris</name>
    <name type="common">Oleaginous diatom</name>
    <dbReference type="NCBI Taxonomy" id="1519565"/>
    <lineage>
        <taxon>Eukaryota</taxon>
        <taxon>Sar</taxon>
        <taxon>Stramenopiles</taxon>
        <taxon>Ochrophyta</taxon>
        <taxon>Bacillariophyta</taxon>
        <taxon>Bacillariophyceae</taxon>
        <taxon>Bacillariophycidae</taxon>
        <taxon>Naviculales</taxon>
        <taxon>Naviculaceae</taxon>
        <taxon>Fistulifera</taxon>
    </lineage>
</organism>
<sequence length="391" mass="43602">MCCCCPSAISALFCLWVQSGCNKGSVAGALTFFPPEPALYEFERRDKSGRVLGHNEEAPLDEETNENAENDEENTSVGEIRSPDRSGPFEAPATHGQTKEKIKSPFEQLADQAVERRKRSKMRIARDSRDQKAGVSYRLLLDPRLQVPPHEDGSIHALKIPSPGGVYVAAVLYSVPPSRRSERTRIIIYSHGNATDIGAMFPLQIVMAHSLDCDVLVYDYSGYGESGGVPEEASTYRDIDAVYEYVCREVVNQRTEKIILYGQSVGSGPCCYLAANVAKQKKALGGMILHSPFTSGMRVLTPSRLLACLDIYPNIDRIKKIRCPCMLIHGYLDQEVEISHGQDLHKAVPDEYKRDPWWVADRGHNDITDGPGKLAEYIRRLRGFLESLERL</sequence>
<feature type="chain" id="PRO_5013278204" description="Serine aminopeptidase S33 domain-containing protein" evidence="2">
    <location>
        <begin position="20"/>
        <end position="391"/>
    </location>
</feature>
<reference evidence="4 5" key="1">
    <citation type="journal article" date="2015" name="Plant Cell">
        <title>Oil accumulation by the oleaginous diatom Fistulifera solaris as revealed by the genome and transcriptome.</title>
        <authorList>
            <person name="Tanaka T."/>
            <person name="Maeda Y."/>
            <person name="Veluchamy A."/>
            <person name="Tanaka M."/>
            <person name="Abida H."/>
            <person name="Marechal E."/>
            <person name="Bowler C."/>
            <person name="Muto M."/>
            <person name="Sunaga Y."/>
            <person name="Tanaka M."/>
            <person name="Yoshino T."/>
            <person name="Taniguchi T."/>
            <person name="Fukuda Y."/>
            <person name="Nemoto M."/>
            <person name="Matsumoto M."/>
            <person name="Wong P.S."/>
            <person name="Aburatani S."/>
            <person name="Fujibuchi W."/>
        </authorList>
    </citation>
    <scope>NUCLEOTIDE SEQUENCE [LARGE SCALE GENOMIC DNA]</scope>
    <source>
        <strain evidence="4 5">JPCC DA0580</strain>
    </source>
</reference>
<dbReference type="InParanoid" id="A0A1Z5KG42"/>
<dbReference type="PANTHER" id="PTHR12277">
    <property type="entry name" value="ALPHA/BETA HYDROLASE DOMAIN-CONTAINING PROTEIN"/>
    <property type="match status" value="1"/>
</dbReference>